<evidence type="ECO:0000256" key="1">
    <source>
        <dbReference type="SAM" id="MobiDB-lite"/>
    </source>
</evidence>
<protein>
    <submittedName>
        <fullName evidence="2">Uncharacterized protein</fullName>
    </submittedName>
</protein>
<dbReference type="EMBL" id="JBBNAG010000004">
    <property type="protein sequence ID" value="KAK9140500.1"/>
    <property type="molecule type" value="Genomic_DNA"/>
</dbReference>
<feature type="region of interest" description="Disordered" evidence="1">
    <location>
        <begin position="258"/>
        <end position="290"/>
    </location>
</feature>
<dbReference type="Proteomes" id="UP001419268">
    <property type="component" value="Unassembled WGS sequence"/>
</dbReference>
<dbReference type="Pfam" id="PF03004">
    <property type="entry name" value="Transposase_24"/>
    <property type="match status" value="1"/>
</dbReference>
<name>A0AAP0PGU1_9MAGN</name>
<evidence type="ECO:0000313" key="3">
    <source>
        <dbReference type="Proteomes" id="UP001419268"/>
    </source>
</evidence>
<proteinExistence type="predicted"/>
<organism evidence="2 3">
    <name type="scientific">Stephania cephalantha</name>
    <dbReference type="NCBI Taxonomy" id="152367"/>
    <lineage>
        <taxon>Eukaryota</taxon>
        <taxon>Viridiplantae</taxon>
        <taxon>Streptophyta</taxon>
        <taxon>Embryophyta</taxon>
        <taxon>Tracheophyta</taxon>
        <taxon>Spermatophyta</taxon>
        <taxon>Magnoliopsida</taxon>
        <taxon>Ranunculales</taxon>
        <taxon>Menispermaceae</taxon>
        <taxon>Menispermoideae</taxon>
        <taxon>Cissampelideae</taxon>
        <taxon>Stephania</taxon>
    </lineage>
</organism>
<feature type="region of interest" description="Disordered" evidence="1">
    <location>
        <begin position="121"/>
        <end position="148"/>
    </location>
</feature>
<dbReference type="PROSITE" id="PS00018">
    <property type="entry name" value="EF_HAND_1"/>
    <property type="match status" value="1"/>
</dbReference>
<feature type="compositionally biased region" description="Low complexity" evidence="1">
    <location>
        <begin position="46"/>
        <end position="57"/>
    </location>
</feature>
<feature type="compositionally biased region" description="Polar residues" evidence="1">
    <location>
        <begin position="19"/>
        <end position="45"/>
    </location>
</feature>
<feature type="compositionally biased region" description="Basic and acidic residues" evidence="1">
    <location>
        <begin position="1"/>
        <end position="11"/>
    </location>
</feature>
<sequence>MARRPPDRIPTDGDLDGPLSSNHTPSSHSNQAGSSSRHSTLSLTISAPPSTASPAPSGGFHEAMSPCSSTSKVQCSSQQPLRQLPFHQLPQQHLRRDEEARPILLDSLLLLSLSDFRARSEKASHNRKNEKGSPGIGPSKHSGGTRSFRSYEDKLALDKDEDDEVTPNDVFLHVHMKDHDGATPDQPIDEEQLNYDAAGVCPKRRVYRLEPLARKTRRYADLGVSRSLEPMVRRSEFDAVVQRLAQFEAFVQSQLGMRMDFGENTSQAPPPPPPQEHYQQVGMDPTCSLQ</sequence>
<feature type="compositionally biased region" description="Polar residues" evidence="1">
    <location>
        <begin position="66"/>
        <end position="77"/>
    </location>
</feature>
<feature type="region of interest" description="Disordered" evidence="1">
    <location>
        <begin position="1"/>
        <end position="79"/>
    </location>
</feature>
<dbReference type="InterPro" id="IPR004252">
    <property type="entry name" value="Probable_transposase_24"/>
</dbReference>
<accession>A0AAP0PGU1</accession>
<dbReference type="InterPro" id="IPR018247">
    <property type="entry name" value="EF_Hand_1_Ca_BS"/>
</dbReference>
<feature type="compositionally biased region" description="Basic and acidic residues" evidence="1">
    <location>
        <begin position="121"/>
        <end position="131"/>
    </location>
</feature>
<reference evidence="2 3" key="1">
    <citation type="submission" date="2024-01" db="EMBL/GenBank/DDBJ databases">
        <title>Genome assemblies of Stephania.</title>
        <authorList>
            <person name="Yang L."/>
        </authorList>
    </citation>
    <scope>NUCLEOTIDE SEQUENCE [LARGE SCALE GENOMIC DNA]</scope>
    <source>
        <strain evidence="2">JXDWG</strain>
        <tissue evidence="2">Leaf</tissue>
    </source>
</reference>
<gene>
    <name evidence="2" type="ORF">Scep_010181</name>
</gene>
<dbReference type="AlphaFoldDB" id="A0AAP0PGU1"/>
<evidence type="ECO:0000313" key="2">
    <source>
        <dbReference type="EMBL" id="KAK9140500.1"/>
    </source>
</evidence>
<keyword evidence="3" id="KW-1185">Reference proteome</keyword>
<comment type="caution">
    <text evidence="2">The sequence shown here is derived from an EMBL/GenBank/DDBJ whole genome shotgun (WGS) entry which is preliminary data.</text>
</comment>